<dbReference type="Proteomes" id="UP000033140">
    <property type="component" value="Unassembled WGS sequence"/>
</dbReference>
<dbReference type="PANTHER" id="PTHR45885">
    <property type="entry name" value="CELL DIVISION CYCLE 5-LIKE PROTEIN"/>
    <property type="match status" value="1"/>
</dbReference>
<keyword evidence="4" id="KW-0812">Transmembrane</keyword>
<comment type="caution">
    <text evidence="15">The sequence shown here is derived from an EMBL/GenBank/DDBJ whole genome shotgun (WGS) entry which is preliminary data.</text>
</comment>
<dbReference type="PANTHER" id="PTHR45885:SF1">
    <property type="entry name" value="CELL DIVISION CYCLE 5-LIKE PROTEIN"/>
    <property type="match status" value="1"/>
</dbReference>
<dbReference type="SMART" id="SM00717">
    <property type="entry name" value="SANT"/>
    <property type="match status" value="2"/>
</dbReference>
<dbReference type="SUPFAM" id="SSF46689">
    <property type="entry name" value="Homeodomain-like"/>
    <property type="match status" value="1"/>
</dbReference>
<evidence type="ECO:0000259" key="14">
    <source>
        <dbReference type="PROSITE" id="PS51294"/>
    </source>
</evidence>
<evidence type="ECO:0000256" key="2">
    <source>
        <dbReference type="ARBA" id="ARBA00010506"/>
    </source>
</evidence>
<evidence type="ECO:0000256" key="6">
    <source>
        <dbReference type="ARBA" id="ARBA00022737"/>
    </source>
</evidence>
<dbReference type="FunFam" id="1.10.10.60:FF:000021">
    <property type="entry name" value="CDC5 cell division cycle 5-like"/>
    <property type="match status" value="1"/>
</dbReference>
<keyword evidence="9" id="KW-0472">Membrane</keyword>
<dbReference type="GO" id="GO:0003677">
    <property type="term" value="F:DNA binding"/>
    <property type="evidence" value="ECO:0007669"/>
    <property type="project" value="UniProtKB-KW"/>
</dbReference>
<feature type="domain" description="Myb-like" evidence="13">
    <location>
        <begin position="456"/>
        <end position="505"/>
    </location>
</feature>
<dbReference type="Pfam" id="PF13813">
    <property type="entry name" value="MBOAT_2"/>
    <property type="match status" value="1"/>
</dbReference>
<keyword evidence="6" id="KW-0677">Repeat</keyword>
<evidence type="ECO:0000256" key="12">
    <source>
        <dbReference type="SAM" id="MobiDB-lite"/>
    </source>
</evidence>
<feature type="region of interest" description="Disordered" evidence="12">
    <location>
        <begin position="516"/>
        <end position="592"/>
    </location>
</feature>
<protein>
    <submittedName>
        <fullName evidence="15">Uncharacterized protein</fullName>
    </submittedName>
</protein>
<evidence type="ECO:0000313" key="16">
    <source>
        <dbReference type="Proteomes" id="UP000033140"/>
    </source>
</evidence>
<keyword evidence="16" id="KW-1185">Reference proteome</keyword>
<keyword evidence="3" id="KW-0507">mRNA processing</keyword>
<keyword evidence="11" id="KW-0539">Nucleus</keyword>
<evidence type="ECO:0000256" key="10">
    <source>
        <dbReference type="ARBA" id="ARBA00023187"/>
    </source>
</evidence>
<dbReference type="GO" id="GO:0016020">
    <property type="term" value="C:membrane"/>
    <property type="evidence" value="ECO:0007669"/>
    <property type="project" value="UniProtKB-SubCell"/>
</dbReference>
<gene>
    <name evidence="15" type="ORF">G7K_3561-t1</name>
</gene>
<evidence type="ECO:0000313" key="15">
    <source>
        <dbReference type="EMBL" id="GAO49411.1"/>
    </source>
</evidence>
<organism evidence="15 16">
    <name type="scientific">Saitoella complicata (strain BCRC 22490 / CBS 7301 / JCM 7358 / NBRC 10748 / NRRL Y-17804)</name>
    <dbReference type="NCBI Taxonomy" id="698492"/>
    <lineage>
        <taxon>Eukaryota</taxon>
        <taxon>Fungi</taxon>
        <taxon>Dikarya</taxon>
        <taxon>Ascomycota</taxon>
        <taxon>Taphrinomycotina</taxon>
        <taxon>Taphrinomycotina incertae sedis</taxon>
        <taxon>Saitoella</taxon>
    </lineage>
</organism>
<evidence type="ECO:0000256" key="8">
    <source>
        <dbReference type="ARBA" id="ARBA00023125"/>
    </source>
</evidence>
<keyword evidence="7" id="KW-1133">Transmembrane helix</keyword>
<keyword evidence="8" id="KW-0238">DNA-binding</keyword>
<name>A0A0E9NIB4_SAICN</name>
<dbReference type="InterPro" id="IPR017930">
    <property type="entry name" value="Myb_dom"/>
</dbReference>
<feature type="region of interest" description="Disordered" evidence="12">
    <location>
        <begin position="656"/>
        <end position="707"/>
    </location>
</feature>
<evidence type="ECO:0000259" key="13">
    <source>
        <dbReference type="PROSITE" id="PS50090"/>
    </source>
</evidence>
<proteinExistence type="inferred from homology"/>
<feature type="region of interest" description="Disordered" evidence="12">
    <location>
        <begin position="824"/>
        <end position="848"/>
    </location>
</feature>
<dbReference type="InterPro" id="IPR032805">
    <property type="entry name" value="Wax_synthase_dom"/>
</dbReference>
<evidence type="ECO:0000256" key="1">
    <source>
        <dbReference type="ARBA" id="ARBA00004141"/>
    </source>
</evidence>
<dbReference type="GO" id="GO:0000398">
    <property type="term" value="P:mRNA splicing, via spliceosome"/>
    <property type="evidence" value="ECO:0007669"/>
    <property type="project" value="InterPro"/>
</dbReference>
<dbReference type="GO" id="GO:0005681">
    <property type="term" value="C:spliceosomal complex"/>
    <property type="evidence" value="ECO:0007669"/>
    <property type="project" value="UniProtKB-KW"/>
</dbReference>
<reference evidence="15 16" key="3">
    <citation type="journal article" date="2015" name="Genome Announc.">
        <title>Draft Genome Sequence of the Archiascomycetous Yeast Saitoella complicata.</title>
        <authorList>
            <person name="Yamauchi K."/>
            <person name="Kondo S."/>
            <person name="Hamamoto M."/>
            <person name="Takahashi Y."/>
            <person name="Ogura Y."/>
            <person name="Hayashi T."/>
            <person name="Nishida H."/>
        </authorList>
    </citation>
    <scope>NUCLEOTIDE SEQUENCE [LARGE SCALE GENOMIC DNA]</scope>
    <source>
        <strain evidence="15 16">NRRL Y-17804</strain>
    </source>
</reference>
<sequence>MHITVQMFFLYRFGFPGYNQSPYLKLLQVADLLSVSLPFLLLTVQTFFLSYCGIPGSHAPILVVGMFPPVVYASYLSTQTFTLDHVCFDFLWTIAGAYMVLKSLDFAVMSAGEVPRWIGNGAWNDNASDGLPRTLKDRLVYAIGLTCSNRGTGWNWGLQRPAENLTRRQVVRKIVVAFLVHDAITSSLYRITHPLNRDLNNATLITKLLLPPLAAAQLYCLFELGYYAFQIITPRQITQNWPKFQDAFYKSTSLREFWGRRWHQTFRRMFRSLAWRPVSKLLGGTDTPLQKSVCMLAAFTLSGLIHDVGCWRFGGSDWRMWSFFPLQAVGILLEAYLEVKRWPKGLAWLWTMGFLYVAALNTLLKSVIELGIWDDIFVGRWAVGWCFSQVCLHLRLSKTCNSGMAVVKGGVWKNTEDEILKAAISKYGKNQWARISSLLVRKTPKQCKARWYEWLDPAIKKTEWSRDEDEKLLHLAKLMPTQWKTICTIVGRTASQCLERYQQLLDEAEARENSELGFTGSAGAEGVPSAEDVRRLRPGELDPDPETRPAKPDAIDMDEEEKEMLSEARARLANTQGKKAKRKAREKQLEESRRLAVLQKRRELKAAGINTKLHHRAKGQMDYNADIPFEKQPALGFYDTSEEQLRQGKARVNVDLAKLENKRRGEQDEKEKKKRQKRENVEDKRPGEKPLDSALQAGQAQRLRDAEQLSRRRGLVLPAPQVGAQELENIVKIGMASESSRDLVDEDANPATRGLIGEYSTLNSNGPARTPQASAATDNIAVEARNLRAMTQTQSSLLGQANTPLGESVGTGYDGILPRKQTLVTPNPLSTPLPSMPAPNASIAGTTPLRTPRDRLAINGNGQGQDLIGATPRDLRVHHEAAASTLRSALAALPKPKNDFELVMPDVHAVEGSSVDQATPTLEDAEVRDRRIRAQKEASRQAALMRRSQVLQRNLPRPLYVNLDALMSIAGESENDAERLVLQEMATLVAHDAAQYPAPGSNISGTAHVQTDLLDSLMDRARSEIAREHGIHVDPQSSFHDAWHKLHSGSKHVPGSDIYCDVDGEHDVNAVKVKFEKTMRNLSEDADRSHKLEKKLCILLGGYQARSRTLSAKLREAHEAIVQTAIDLGCFQTLWLAERDVIPRRVAVLEEEVNFLARRESEGQTRYRELLEDKSTLLLG</sequence>
<dbReference type="InterPro" id="IPR009057">
    <property type="entry name" value="Homeodomain-like_sf"/>
</dbReference>
<dbReference type="AlphaFoldDB" id="A0A0E9NIB4"/>
<reference evidence="15 16" key="2">
    <citation type="journal article" date="2014" name="J. Gen. Appl. Microbiol.">
        <title>The early diverging ascomycetous budding yeast Saitoella complicata has three histone deacetylases belonging to the Clr6, Hos2, and Rpd3 lineages.</title>
        <authorList>
            <person name="Nishida H."/>
            <person name="Matsumoto T."/>
            <person name="Kondo S."/>
            <person name="Hamamoto M."/>
            <person name="Yoshikawa H."/>
        </authorList>
    </citation>
    <scope>NUCLEOTIDE SEQUENCE [LARGE SCALE GENOMIC DNA]</scope>
    <source>
        <strain evidence="15 16">NRRL Y-17804</strain>
    </source>
</reference>
<dbReference type="OMA" id="CVAMGNE"/>
<comment type="subcellular location">
    <subcellularLocation>
        <location evidence="1">Membrane</location>
        <topology evidence="1">Multi-pass membrane protein</topology>
    </subcellularLocation>
</comment>
<dbReference type="Pfam" id="PF11831">
    <property type="entry name" value="Myb_Cef"/>
    <property type="match status" value="1"/>
</dbReference>
<evidence type="ECO:0000256" key="7">
    <source>
        <dbReference type="ARBA" id="ARBA00022989"/>
    </source>
</evidence>
<comment type="similarity">
    <text evidence="2">Belongs to the CEF1 family.</text>
</comment>
<feature type="compositionally biased region" description="Basic and acidic residues" evidence="12">
    <location>
        <begin position="531"/>
        <end position="554"/>
    </location>
</feature>
<dbReference type="InterPro" id="IPR047242">
    <property type="entry name" value="CDC5L/Cef1"/>
</dbReference>
<feature type="compositionally biased region" description="Basic and acidic residues" evidence="12">
    <location>
        <begin position="657"/>
        <end position="671"/>
    </location>
</feature>
<feature type="domain" description="HTH myb-type" evidence="14">
    <location>
        <begin position="460"/>
        <end position="509"/>
    </location>
</feature>
<dbReference type="Gene3D" id="1.10.10.60">
    <property type="entry name" value="Homeodomain-like"/>
    <property type="match status" value="2"/>
</dbReference>
<feature type="domain" description="HTH myb-type" evidence="14">
    <location>
        <begin position="404"/>
        <end position="459"/>
    </location>
</feature>
<evidence type="ECO:0000256" key="11">
    <source>
        <dbReference type="ARBA" id="ARBA00023242"/>
    </source>
</evidence>
<dbReference type="STRING" id="698492.A0A0E9NIB4"/>
<keyword evidence="5" id="KW-0747">Spliceosome</keyword>
<dbReference type="PROSITE" id="PS51294">
    <property type="entry name" value="HTH_MYB"/>
    <property type="match status" value="2"/>
</dbReference>
<evidence type="ECO:0000256" key="3">
    <source>
        <dbReference type="ARBA" id="ARBA00022664"/>
    </source>
</evidence>
<dbReference type="GO" id="GO:0000974">
    <property type="term" value="C:Prp19 complex"/>
    <property type="evidence" value="ECO:0007669"/>
    <property type="project" value="InterPro"/>
</dbReference>
<dbReference type="CDD" id="cd00167">
    <property type="entry name" value="SANT"/>
    <property type="match status" value="1"/>
</dbReference>
<dbReference type="PROSITE" id="PS50090">
    <property type="entry name" value="MYB_LIKE"/>
    <property type="match status" value="2"/>
</dbReference>
<evidence type="ECO:0000256" key="9">
    <source>
        <dbReference type="ARBA" id="ARBA00023136"/>
    </source>
</evidence>
<dbReference type="InterPro" id="IPR021786">
    <property type="entry name" value="Cdc5p/Cef1_C"/>
</dbReference>
<evidence type="ECO:0000256" key="4">
    <source>
        <dbReference type="ARBA" id="ARBA00022692"/>
    </source>
</evidence>
<dbReference type="Pfam" id="PF00249">
    <property type="entry name" value="Myb_DNA-binding"/>
    <property type="match status" value="2"/>
</dbReference>
<evidence type="ECO:0000256" key="5">
    <source>
        <dbReference type="ARBA" id="ARBA00022728"/>
    </source>
</evidence>
<reference evidence="15 16" key="1">
    <citation type="journal article" date="2011" name="J. Gen. Appl. Microbiol.">
        <title>Draft genome sequencing of the enigmatic yeast Saitoella complicata.</title>
        <authorList>
            <person name="Nishida H."/>
            <person name="Hamamoto M."/>
            <person name="Sugiyama J."/>
        </authorList>
    </citation>
    <scope>NUCLEOTIDE SEQUENCE [LARGE SCALE GENOMIC DNA]</scope>
    <source>
        <strain evidence="15 16">NRRL Y-17804</strain>
    </source>
</reference>
<dbReference type="EMBL" id="BACD03000022">
    <property type="protein sequence ID" value="GAO49411.1"/>
    <property type="molecule type" value="Genomic_DNA"/>
</dbReference>
<dbReference type="InterPro" id="IPR047240">
    <property type="entry name" value="SANT_CDC5L_II"/>
</dbReference>
<accession>A0A0E9NIB4</accession>
<feature type="domain" description="Myb-like" evidence="13">
    <location>
        <begin position="404"/>
        <end position="455"/>
    </location>
</feature>
<keyword evidence="10" id="KW-0508">mRNA splicing</keyword>
<dbReference type="CDD" id="cd11659">
    <property type="entry name" value="SANT_CDC5_II"/>
    <property type="match status" value="1"/>
</dbReference>
<dbReference type="InterPro" id="IPR001005">
    <property type="entry name" value="SANT/Myb"/>
</dbReference>
<feature type="compositionally biased region" description="Basic and acidic residues" evidence="12">
    <location>
        <begin position="678"/>
        <end position="691"/>
    </location>
</feature>